<keyword evidence="3" id="KW-0378">Hydrolase</keyword>
<dbReference type="Proteomes" id="UP000677913">
    <property type="component" value="Unassembled WGS sequence"/>
</dbReference>
<accession>A0A8J7WNP6</accession>
<reference evidence="3" key="1">
    <citation type="submission" date="2021-04" db="EMBL/GenBank/DDBJ databases">
        <title>Genome based classification of Actinospica acidithermotolerans sp. nov., an actinobacterium isolated from an Indonesian hot spring.</title>
        <authorList>
            <person name="Kusuma A.B."/>
            <person name="Putra K.E."/>
            <person name="Nafisah S."/>
            <person name="Loh J."/>
            <person name="Nouioui I."/>
            <person name="Goodfellow M."/>
        </authorList>
    </citation>
    <scope>NUCLEOTIDE SEQUENCE</scope>
    <source>
        <strain evidence="3">DSM 45618</strain>
    </source>
</reference>
<dbReference type="InterPro" id="IPR053140">
    <property type="entry name" value="GDSL_Rv0518-like"/>
</dbReference>
<proteinExistence type="predicted"/>
<name>A0A8J7WNP6_9ACTN</name>
<evidence type="ECO:0000313" key="4">
    <source>
        <dbReference type="Proteomes" id="UP000677913"/>
    </source>
</evidence>
<gene>
    <name evidence="3" type="ORF">KGA66_21925</name>
</gene>
<dbReference type="PANTHER" id="PTHR43784">
    <property type="entry name" value="GDSL-LIKE LIPASE/ACYLHYDROLASE, PUTATIVE (AFU_ORTHOLOGUE AFUA_2G00820)-RELATED"/>
    <property type="match status" value="1"/>
</dbReference>
<keyword evidence="4" id="KW-1185">Reference proteome</keyword>
<organism evidence="3 4">
    <name type="scientific">Actinocrinis puniceicyclus</name>
    <dbReference type="NCBI Taxonomy" id="977794"/>
    <lineage>
        <taxon>Bacteria</taxon>
        <taxon>Bacillati</taxon>
        <taxon>Actinomycetota</taxon>
        <taxon>Actinomycetes</taxon>
        <taxon>Catenulisporales</taxon>
        <taxon>Actinospicaceae</taxon>
        <taxon>Actinocrinis</taxon>
    </lineage>
</organism>
<dbReference type="CDD" id="cd01832">
    <property type="entry name" value="SGNH_hydrolase_like_1"/>
    <property type="match status" value="1"/>
</dbReference>
<feature type="domain" description="SGNH hydrolase-type esterase" evidence="2">
    <location>
        <begin position="5"/>
        <end position="184"/>
    </location>
</feature>
<dbReference type="RefSeq" id="WP_211470089.1">
    <property type="nucleotide sequence ID" value="NZ_JAGSXH010000098.1"/>
</dbReference>
<comment type="caution">
    <text evidence="3">The sequence shown here is derived from an EMBL/GenBank/DDBJ whole genome shotgun (WGS) entry which is preliminary data.</text>
</comment>
<dbReference type="GO" id="GO:0016787">
    <property type="term" value="F:hydrolase activity"/>
    <property type="evidence" value="ECO:0007669"/>
    <property type="project" value="UniProtKB-KW"/>
</dbReference>
<feature type="region of interest" description="Disordered" evidence="1">
    <location>
        <begin position="238"/>
        <end position="260"/>
    </location>
</feature>
<dbReference type="Gene3D" id="3.40.50.1110">
    <property type="entry name" value="SGNH hydrolase"/>
    <property type="match status" value="1"/>
</dbReference>
<dbReference type="PANTHER" id="PTHR43784:SF2">
    <property type="entry name" value="GDSL-LIKE LIPASE_ACYLHYDROLASE, PUTATIVE (AFU_ORTHOLOGUE AFUA_2G00820)-RELATED"/>
    <property type="match status" value="1"/>
</dbReference>
<protein>
    <submittedName>
        <fullName evidence="3">SGNH/GDSL hydrolase family protein</fullName>
    </submittedName>
</protein>
<sequence>MRYVAIGDSFTEGVGDALPDGGVRGWADRLAAGLSARLAERGEPLQYANLAVRGRLLHPIVTDQLEAALALDPAPDLLTLNGGGNDMLRPGVRLDRLLRLTEHAIHRCAESGVRLVLLSGADPTAHLPLGGLVQRRATYLTAGLTDLSTRHAVTLVNVFGDRELRARGYWAADRLHLNSRGHERVAGLVLHSLGFAQAPATDPPGDLGPGGGLGADARYYREHVLPWIHRRLRGRSSGDERAAKHPAWNLVAPTEPTGAR</sequence>
<dbReference type="Pfam" id="PF13472">
    <property type="entry name" value="Lipase_GDSL_2"/>
    <property type="match status" value="1"/>
</dbReference>
<dbReference type="InterPro" id="IPR013830">
    <property type="entry name" value="SGNH_hydro"/>
</dbReference>
<dbReference type="InterPro" id="IPR036514">
    <property type="entry name" value="SGNH_hydro_sf"/>
</dbReference>
<evidence type="ECO:0000259" key="2">
    <source>
        <dbReference type="Pfam" id="PF13472"/>
    </source>
</evidence>
<evidence type="ECO:0000313" key="3">
    <source>
        <dbReference type="EMBL" id="MBS2965726.1"/>
    </source>
</evidence>
<evidence type="ECO:0000256" key="1">
    <source>
        <dbReference type="SAM" id="MobiDB-lite"/>
    </source>
</evidence>
<dbReference type="AlphaFoldDB" id="A0A8J7WNP6"/>
<dbReference type="SUPFAM" id="SSF52266">
    <property type="entry name" value="SGNH hydrolase"/>
    <property type="match status" value="1"/>
</dbReference>
<dbReference type="EMBL" id="JAGSXH010000098">
    <property type="protein sequence ID" value="MBS2965726.1"/>
    <property type="molecule type" value="Genomic_DNA"/>
</dbReference>